<evidence type="ECO:0000313" key="2">
    <source>
        <dbReference type="Proteomes" id="UP001622594"/>
    </source>
</evidence>
<sequence length="41" mass="4285">MDEQGPYGTSVAYGPCSLKAFSPSGTTLAIGGDRQTYRTLS</sequence>
<dbReference type="Proteomes" id="UP001622594">
    <property type="component" value="Chromosome"/>
</dbReference>
<keyword evidence="2" id="KW-1185">Reference proteome</keyword>
<organism evidence="1 2">
    <name type="scientific">Streptomyces zaomyceticus</name>
    <dbReference type="NCBI Taxonomy" id="68286"/>
    <lineage>
        <taxon>Bacteria</taxon>
        <taxon>Bacillati</taxon>
        <taxon>Actinomycetota</taxon>
        <taxon>Actinomycetes</taxon>
        <taxon>Kitasatosporales</taxon>
        <taxon>Streptomycetaceae</taxon>
        <taxon>Streptomyces</taxon>
    </lineage>
</organism>
<reference evidence="1 2" key="1">
    <citation type="submission" date="2022-10" db="EMBL/GenBank/DDBJ databases">
        <title>The complete genomes of actinobacterial strains from the NBC collection.</title>
        <authorList>
            <person name="Joergensen T.S."/>
            <person name="Alvarez Arevalo M."/>
            <person name="Sterndorff E.B."/>
            <person name="Faurdal D."/>
            <person name="Vuksanovic O."/>
            <person name="Mourched A.-S."/>
            <person name="Charusanti P."/>
            <person name="Shaw S."/>
            <person name="Blin K."/>
            <person name="Weber T."/>
        </authorList>
    </citation>
    <scope>NUCLEOTIDE SEQUENCE [LARGE SCALE GENOMIC DNA]</scope>
    <source>
        <strain evidence="1 2">NBC_00123</strain>
    </source>
</reference>
<proteinExistence type="predicted"/>
<protein>
    <submittedName>
        <fullName evidence="1">Uncharacterized protein</fullName>
    </submittedName>
</protein>
<name>A0ABZ1L9S2_9ACTN</name>
<accession>A0ABZ1L9S2</accession>
<dbReference type="EMBL" id="CP108188">
    <property type="protein sequence ID" value="WTR71202.1"/>
    <property type="molecule type" value="Genomic_DNA"/>
</dbReference>
<dbReference type="RefSeq" id="WP_327163320.1">
    <property type="nucleotide sequence ID" value="NZ_CP108062.1"/>
</dbReference>
<evidence type="ECO:0000313" key="1">
    <source>
        <dbReference type="EMBL" id="WTR71202.1"/>
    </source>
</evidence>
<gene>
    <name evidence="1" type="ORF">OG814_18885</name>
</gene>